<dbReference type="EMBL" id="CP035758">
    <property type="protein sequence ID" value="QBD81830.1"/>
    <property type="molecule type" value="Genomic_DNA"/>
</dbReference>
<evidence type="ECO:0000259" key="3">
    <source>
        <dbReference type="Pfam" id="PF00171"/>
    </source>
</evidence>
<sequence length="489" mass="52628">MQTNTPQSNSGAFPLGNNHRLFIAGEWVDADDHVEIRFPYERKVLVGRVAWANKAHVETALTAAKEGAKEMAAWPLHRRAALLQRIADLIAANKERFAWLIVHEVGKPIKDAYLEIDRAIAAVRLSAEEATRIHGEVIPMDAVPSGEGRIAYTVRRPLGIIAGITGFNFPLLLDCHKIAPALAAGNAIVLKPAPDTPITALELAALCAQAGTPRGALSVLPGGDEIGEALVRDERVAMITFTGSSAVGQHIRAVAGYKRVALELGNNSPLIIEPDANLERAIARVLAGGYYAVGQACIAVQRIYAHRSIYKEFARRLAEQVGKMRTGDPRLSSTDSSTLVSEQATQRVLRVIQDAQEQGAQLLVGGKLQPDGCITPAVLLGVTPNMQVCQQELFGPAVAIAPYDTLDEAIEQANSTPYGLQAGIFTNNLQAAFYAAERLEFGGVHINEVSSYRADHMPYGGVKASGMGREGPRYAIEEMTETKIIIITP</sequence>
<dbReference type="GO" id="GO:0008911">
    <property type="term" value="F:lactaldehyde dehydrogenase (NAD+) activity"/>
    <property type="evidence" value="ECO:0007669"/>
    <property type="project" value="TreeGrafter"/>
</dbReference>
<dbReference type="RefSeq" id="WP_129892891.1">
    <property type="nucleotide sequence ID" value="NZ_CP035758.1"/>
</dbReference>
<dbReference type="Proteomes" id="UP000290365">
    <property type="component" value="Chromosome"/>
</dbReference>
<dbReference type="InterPro" id="IPR016162">
    <property type="entry name" value="Ald_DH_N"/>
</dbReference>
<proteinExistence type="inferred from homology"/>
<dbReference type="PANTHER" id="PTHR42991">
    <property type="entry name" value="ALDEHYDE DEHYDROGENASE"/>
    <property type="match status" value="1"/>
</dbReference>
<name>A0A4P6K299_KTERU</name>
<dbReference type="Gene3D" id="3.40.605.10">
    <property type="entry name" value="Aldehyde Dehydrogenase, Chain A, domain 1"/>
    <property type="match status" value="1"/>
</dbReference>
<protein>
    <submittedName>
        <fullName evidence="4">Aldehyde dehydrogenase family protein</fullName>
    </submittedName>
</protein>
<dbReference type="InterPro" id="IPR016161">
    <property type="entry name" value="Ald_DH/histidinol_DH"/>
</dbReference>
<dbReference type="OrthoDB" id="9758906at2"/>
<dbReference type="InterPro" id="IPR051020">
    <property type="entry name" value="ALDH-related_metabolic_enz"/>
</dbReference>
<accession>A0A4P6K299</accession>
<evidence type="ECO:0000313" key="5">
    <source>
        <dbReference type="Proteomes" id="UP000290365"/>
    </source>
</evidence>
<dbReference type="AlphaFoldDB" id="A0A4P6K299"/>
<feature type="domain" description="Aldehyde dehydrogenase" evidence="3">
    <location>
        <begin position="27"/>
        <end position="485"/>
    </location>
</feature>
<keyword evidence="5" id="KW-1185">Reference proteome</keyword>
<organism evidence="4 5">
    <name type="scientific">Ktedonosporobacter rubrisoli</name>
    <dbReference type="NCBI Taxonomy" id="2509675"/>
    <lineage>
        <taxon>Bacteria</taxon>
        <taxon>Bacillati</taxon>
        <taxon>Chloroflexota</taxon>
        <taxon>Ktedonobacteria</taxon>
        <taxon>Ktedonobacterales</taxon>
        <taxon>Ktedonosporobacteraceae</taxon>
        <taxon>Ktedonosporobacter</taxon>
    </lineage>
</organism>
<evidence type="ECO:0000313" key="4">
    <source>
        <dbReference type="EMBL" id="QBD81830.1"/>
    </source>
</evidence>
<dbReference type="PANTHER" id="PTHR42991:SF1">
    <property type="entry name" value="ALDEHYDE DEHYDROGENASE"/>
    <property type="match status" value="1"/>
</dbReference>
<gene>
    <name evidence="4" type="ORF">EPA93_40000</name>
</gene>
<dbReference type="Pfam" id="PF00171">
    <property type="entry name" value="Aldedh"/>
    <property type="match status" value="1"/>
</dbReference>
<dbReference type="InterPro" id="IPR016163">
    <property type="entry name" value="Ald_DH_C"/>
</dbReference>
<comment type="similarity">
    <text evidence="1">Belongs to the aldehyde dehydrogenase family.</text>
</comment>
<dbReference type="InterPro" id="IPR015590">
    <property type="entry name" value="Aldehyde_DH_dom"/>
</dbReference>
<keyword evidence="2" id="KW-0560">Oxidoreductase</keyword>
<dbReference type="FunFam" id="3.40.605.10:FF:000007">
    <property type="entry name" value="NAD/NADP-dependent betaine aldehyde dehydrogenase"/>
    <property type="match status" value="1"/>
</dbReference>
<evidence type="ECO:0000256" key="1">
    <source>
        <dbReference type="ARBA" id="ARBA00009986"/>
    </source>
</evidence>
<evidence type="ECO:0000256" key="2">
    <source>
        <dbReference type="ARBA" id="ARBA00023002"/>
    </source>
</evidence>
<dbReference type="Gene3D" id="3.40.309.10">
    <property type="entry name" value="Aldehyde Dehydrogenase, Chain A, domain 2"/>
    <property type="match status" value="1"/>
</dbReference>
<reference evidence="4 5" key="1">
    <citation type="submission" date="2019-01" db="EMBL/GenBank/DDBJ databases">
        <title>Ktedonosporobacter rubrisoli SCAWS-G2.</title>
        <authorList>
            <person name="Huang Y."/>
            <person name="Yan B."/>
        </authorList>
    </citation>
    <scope>NUCLEOTIDE SEQUENCE [LARGE SCALE GENOMIC DNA]</scope>
    <source>
        <strain evidence="4 5">SCAWS-G2</strain>
    </source>
</reference>
<dbReference type="SUPFAM" id="SSF53720">
    <property type="entry name" value="ALDH-like"/>
    <property type="match status" value="1"/>
</dbReference>
<dbReference type="KEGG" id="kbs:EPA93_40000"/>